<dbReference type="RefSeq" id="WP_161038067.1">
    <property type="nucleotide sequence ID" value="NZ_WWCM01000002.1"/>
</dbReference>
<reference evidence="2 3" key="1">
    <citation type="submission" date="2019-12" db="EMBL/GenBank/DDBJ databases">
        <title>Novel species isolated from a subtropical stream in China.</title>
        <authorList>
            <person name="Lu H."/>
        </authorList>
    </citation>
    <scope>NUCLEOTIDE SEQUENCE [LARGE SCALE GENOMIC DNA]</scope>
    <source>
        <strain evidence="2 3">CY13W</strain>
    </source>
</reference>
<gene>
    <name evidence="2" type="ORF">GTP27_05045</name>
</gene>
<evidence type="ECO:0000313" key="2">
    <source>
        <dbReference type="EMBL" id="MYM38691.1"/>
    </source>
</evidence>
<dbReference type="Gene3D" id="2.150.10.10">
    <property type="entry name" value="Serralysin-like metalloprotease, C-terminal"/>
    <property type="match status" value="1"/>
</dbReference>
<dbReference type="EMBL" id="WWCM01000002">
    <property type="protein sequence ID" value="MYM38691.1"/>
    <property type="molecule type" value="Genomic_DNA"/>
</dbReference>
<accession>A0ABW9VGE5</accession>
<dbReference type="Pfam" id="PF00353">
    <property type="entry name" value="HemolysinCabind"/>
    <property type="match status" value="1"/>
</dbReference>
<dbReference type="PRINTS" id="PR00313">
    <property type="entry name" value="CABNDNGRPT"/>
</dbReference>
<dbReference type="InterPro" id="IPR001343">
    <property type="entry name" value="Hemolysn_Ca-bd"/>
</dbReference>
<dbReference type="Pfam" id="PF13946">
    <property type="entry name" value="DUF4214"/>
    <property type="match status" value="1"/>
</dbReference>
<name>A0ABW9VGE5_9BURK</name>
<protein>
    <submittedName>
        <fullName evidence="2">DUF4214 domain-containing protein</fullName>
    </submittedName>
</protein>
<dbReference type="InterPro" id="IPR025282">
    <property type="entry name" value="DUF4214"/>
</dbReference>
<evidence type="ECO:0000313" key="3">
    <source>
        <dbReference type="Proteomes" id="UP000478090"/>
    </source>
</evidence>
<proteinExistence type="predicted"/>
<sequence length="1324" mass="128351">MATPTELIQQLYVAYYNRPADVAGLAFWVNAYNNGTSIDTISKNFNNAAEYTNAYAGKSADAIVNTVYQNLFGRTADSVGLDFWGKKIAAKEITVADLVKFITAGALNADGTPNADGAVFNNKVAAAVAFTTEIGTAGNEAERVAYSSGTADVLAAAKSYIAGVTTDDTLATAVANVHATAQKLLPVPDTATPKSFTLTSGVDTGAAFLGGAGDDTYNATGATLTALDSIDGGTGKNTLSIQDPSSLMATTLPAGVSLKNIQTITINTAGSLGQVTSAGSAAVAAVKQVLTITPTVVTAGSTNTITVTYGGVSVTTAAMDGTVTAAEVSALVTSAINAIAGSTVATTVGNQVVVTAPVAGTALPTITTVVNTAAGDVTWVQATPQANVVGSAAVAATSAAVYDVSGVDSLTTLAVNSIGNDNVKAAATTDVTLTNTANTNTTTVVGGKAVTITENGTAGTITVDGTAGALVINQNTTGAVTVGGTTAVTGSVTVNAKAQGATAIAIDGGTTVNVTTAGVSTGTITVGNTTKPTGAIAVDSTSAYSTSTAADFTLGNVVVKGGTTIAVTQHAASAAANTAAAADTSNFTVTQAAVAVTGGANTTAVTVTNDAIATVHNQSDAVAVATESASVTFTALTGGQSVTVNGLTFTAGAAGTTIAQTAAAFANLTAGALQGNSTLGVYTGAFNTSAFVSGAVSGATSNTVVFTGASAGAVTDIVVSGVGAAATTTAQGVDAVAAVVGNAGVVANTIAISDVNAGSATALGKITSATLSNFTTAQINDTALSTLNVTGGSGNINIDNSGLTTPTVKTLNLNINAQTGGALDDADIYTTLNVTTSGTKNSTLANITFGGVTALNVSGTKGLTLTSAAGLTSLATVTVSGAAGLTANVGALTTVTDVNASASSGTNTITLDATKATYEGGSGVDNVTTSAVAPTKAITLGAGNDKLTLASGTTSVTGLINGGDGTDTLVMVAADAVTASANSLFSTKVTNFETLQLTGGTGAQLVHVDTLGGYNSAIVSGEADGGVLTLDGFTSGGTLTISGSIAGTTGAYAVSSSAFTTPTTDSFNIALSSAAGITAGTVTANKVESLVISSTDTDTTAANSNTLTVAGDTATSITVSGNAALSLTSTAALVTTVNASTMTAGFTYTTSGTAAQTVTGSATAANNLTAGGANSDRLIGGSGADTLTANGAADTLTGGAGRDKFIVATASSNVNVYSTITDASSGDSIQLANNGTETFTTAKLSLGDTATFQNYVDLAAAGATGAANAAIKWFQYAGNTYIVEDLSNATTFQAGTDIVVKLTGLVDLSTASLNNATAPVLLIG</sequence>
<organism evidence="2 3">
    <name type="scientific">Duganella qianjiadongensis</name>
    <dbReference type="NCBI Taxonomy" id="2692176"/>
    <lineage>
        <taxon>Bacteria</taxon>
        <taxon>Pseudomonadati</taxon>
        <taxon>Pseudomonadota</taxon>
        <taxon>Betaproteobacteria</taxon>
        <taxon>Burkholderiales</taxon>
        <taxon>Oxalobacteraceae</taxon>
        <taxon>Telluria group</taxon>
        <taxon>Duganella</taxon>
    </lineage>
</organism>
<comment type="caution">
    <text evidence="2">The sequence shown here is derived from an EMBL/GenBank/DDBJ whole genome shotgun (WGS) entry which is preliminary data.</text>
</comment>
<dbReference type="SUPFAM" id="SSF51120">
    <property type="entry name" value="beta-Roll"/>
    <property type="match status" value="1"/>
</dbReference>
<dbReference type="InterPro" id="IPR011049">
    <property type="entry name" value="Serralysin-like_metalloprot_C"/>
</dbReference>
<feature type="domain" description="DUF4214" evidence="1">
    <location>
        <begin position="43"/>
        <end position="96"/>
    </location>
</feature>
<keyword evidence="3" id="KW-1185">Reference proteome</keyword>
<dbReference type="Proteomes" id="UP000478090">
    <property type="component" value="Unassembled WGS sequence"/>
</dbReference>
<evidence type="ECO:0000259" key="1">
    <source>
        <dbReference type="Pfam" id="PF13946"/>
    </source>
</evidence>